<gene>
    <name evidence="2" type="ORF">MNOR_LOCUS24820</name>
</gene>
<sequence>VIVNEQKHYIGESVSSFNAKNGTVLVFDRNHYGNSTHFDGNAHNQSTCINIMGTSGLSVSICWHEHTYAILNVWAMPFLKHQVYGLCDTFTGNITEFYTSRNEAKQTNSTVFAETWKVDHPTYEERCALDCRDVNTVKNNTVIGNTTELVMCALNCRENNTVSENATALPMCAMGCIEDNTAPSPAKNNTISGDAIAL</sequence>
<dbReference type="AlphaFoldDB" id="A0AAV2RL87"/>
<dbReference type="EMBL" id="CAXKWB010023076">
    <property type="protein sequence ID" value="CAL4124843.1"/>
    <property type="molecule type" value="Genomic_DNA"/>
</dbReference>
<feature type="non-terminal residue" evidence="2">
    <location>
        <position position="1"/>
    </location>
</feature>
<proteinExistence type="predicted"/>
<name>A0AAV2RL87_MEGNR</name>
<dbReference type="InterPro" id="IPR001846">
    <property type="entry name" value="VWF_type-D"/>
</dbReference>
<reference evidence="2 3" key="1">
    <citation type="submission" date="2024-05" db="EMBL/GenBank/DDBJ databases">
        <authorList>
            <person name="Wallberg A."/>
        </authorList>
    </citation>
    <scope>NUCLEOTIDE SEQUENCE [LARGE SCALE GENOMIC DNA]</scope>
</reference>
<dbReference type="PROSITE" id="PS51233">
    <property type="entry name" value="VWFD"/>
    <property type="match status" value="1"/>
</dbReference>
<feature type="non-terminal residue" evidence="2">
    <location>
        <position position="198"/>
    </location>
</feature>
<dbReference type="Proteomes" id="UP001497623">
    <property type="component" value="Unassembled WGS sequence"/>
</dbReference>
<evidence type="ECO:0000313" key="3">
    <source>
        <dbReference type="Proteomes" id="UP001497623"/>
    </source>
</evidence>
<evidence type="ECO:0000259" key="1">
    <source>
        <dbReference type="PROSITE" id="PS51233"/>
    </source>
</evidence>
<accession>A0AAV2RL87</accession>
<organism evidence="2 3">
    <name type="scientific">Meganyctiphanes norvegica</name>
    <name type="common">Northern krill</name>
    <name type="synonym">Thysanopoda norvegica</name>
    <dbReference type="NCBI Taxonomy" id="48144"/>
    <lineage>
        <taxon>Eukaryota</taxon>
        <taxon>Metazoa</taxon>
        <taxon>Ecdysozoa</taxon>
        <taxon>Arthropoda</taxon>
        <taxon>Crustacea</taxon>
        <taxon>Multicrustacea</taxon>
        <taxon>Malacostraca</taxon>
        <taxon>Eumalacostraca</taxon>
        <taxon>Eucarida</taxon>
        <taxon>Euphausiacea</taxon>
        <taxon>Euphausiidae</taxon>
        <taxon>Meganyctiphanes</taxon>
    </lineage>
</organism>
<evidence type="ECO:0000313" key="2">
    <source>
        <dbReference type="EMBL" id="CAL4124843.1"/>
    </source>
</evidence>
<feature type="domain" description="VWFD" evidence="1">
    <location>
        <begin position="1"/>
        <end position="128"/>
    </location>
</feature>
<comment type="caution">
    <text evidence="2">The sequence shown here is derived from an EMBL/GenBank/DDBJ whole genome shotgun (WGS) entry which is preliminary data.</text>
</comment>
<keyword evidence="3" id="KW-1185">Reference proteome</keyword>
<protein>
    <recommendedName>
        <fullName evidence="1">VWFD domain-containing protein</fullName>
    </recommendedName>
</protein>